<dbReference type="GO" id="GO:0005634">
    <property type="term" value="C:nucleus"/>
    <property type="evidence" value="ECO:0007669"/>
    <property type="project" value="TreeGrafter"/>
</dbReference>
<feature type="compositionally biased region" description="Polar residues" evidence="11">
    <location>
        <begin position="307"/>
        <end position="323"/>
    </location>
</feature>
<name>A0A1X2GJZ0_9FUNG</name>
<comment type="caution">
    <text evidence="13">The sequence shown here is derived from an EMBL/GenBank/DDBJ whole genome shotgun (WGS) entry which is preliminary data.</text>
</comment>
<dbReference type="InterPro" id="IPR007356">
    <property type="entry name" value="tRNA_m1G_MeTrfase_euk"/>
</dbReference>
<feature type="region of interest" description="Disordered" evidence="11">
    <location>
        <begin position="50"/>
        <end position="70"/>
    </location>
</feature>
<feature type="binding site" evidence="10">
    <location>
        <position position="198"/>
    </location>
    <ligand>
        <name>S-adenosyl-L-methionine</name>
        <dbReference type="ChEBI" id="CHEBI:59789"/>
    </ligand>
</feature>
<dbReference type="InterPro" id="IPR028564">
    <property type="entry name" value="MT_TRM10-typ"/>
</dbReference>
<evidence type="ECO:0000259" key="12">
    <source>
        <dbReference type="PROSITE" id="PS51675"/>
    </source>
</evidence>
<feature type="binding site" evidence="10">
    <location>
        <position position="178"/>
    </location>
    <ligand>
        <name>S-adenosyl-L-methionine</name>
        <dbReference type="ChEBI" id="CHEBI:59789"/>
    </ligand>
</feature>
<dbReference type="AlphaFoldDB" id="A0A1X2GJZ0"/>
<keyword evidence="14" id="KW-1185">Reference proteome</keyword>
<dbReference type="Proteomes" id="UP000242146">
    <property type="component" value="Unassembled WGS sequence"/>
</dbReference>
<evidence type="ECO:0000256" key="5">
    <source>
        <dbReference type="ARBA" id="ARBA00022691"/>
    </source>
</evidence>
<evidence type="ECO:0000256" key="6">
    <source>
        <dbReference type="ARBA" id="ARBA00031792"/>
    </source>
</evidence>
<dbReference type="GO" id="GO:0052905">
    <property type="term" value="F:tRNA (guanosine(9)-N1)-methyltransferase activity"/>
    <property type="evidence" value="ECO:0007669"/>
    <property type="project" value="UniProtKB-EC"/>
</dbReference>
<dbReference type="GO" id="GO:0002939">
    <property type="term" value="P:tRNA N1-guanine methylation"/>
    <property type="evidence" value="ECO:0007669"/>
    <property type="project" value="EnsemblFungi"/>
</dbReference>
<evidence type="ECO:0000256" key="4">
    <source>
        <dbReference type="ARBA" id="ARBA00022679"/>
    </source>
</evidence>
<evidence type="ECO:0000256" key="1">
    <source>
        <dbReference type="ARBA" id="ARBA00012797"/>
    </source>
</evidence>
<keyword evidence="3" id="KW-0489">Methyltransferase</keyword>
<reference evidence="13 14" key="1">
    <citation type="submission" date="2016-07" db="EMBL/GenBank/DDBJ databases">
        <title>Pervasive Adenine N6-methylation of Active Genes in Fungi.</title>
        <authorList>
            <consortium name="DOE Joint Genome Institute"/>
            <person name="Mondo S.J."/>
            <person name="Dannebaum R.O."/>
            <person name="Kuo R.C."/>
            <person name="Labutti K."/>
            <person name="Haridas S."/>
            <person name="Kuo A."/>
            <person name="Salamov A."/>
            <person name="Ahrendt S.R."/>
            <person name="Lipzen A."/>
            <person name="Sullivan W."/>
            <person name="Andreopoulos W.B."/>
            <person name="Clum A."/>
            <person name="Lindquist E."/>
            <person name="Daum C."/>
            <person name="Ramamoorthy G.K."/>
            <person name="Gryganskyi A."/>
            <person name="Culley D."/>
            <person name="Magnuson J.K."/>
            <person name="James T.Y."/>
            <person name="O'Malley M.A."/>
            <person name="Stajich J.E."/>
            <person name="Spatafora J.W."/>
            <person name="Visel A."/>
            <person name="Grigoriev I.V."/>
        </authorList>
    </citation>
    <scope>NUCLEOTIDE SEQUENCE [LARGE SCALE GENOMIC DNA]</scope>
    <source>
        <strain evidence="13 14">NRRL 3301</strain>
    </source>
</reference>
<feature type="compositionally biased region" description="Basic and acidic residues" evidence="11">
    <location>
        <begin position="50"/>
        <end position="61"/>
    </location>
</feature>
<feature type="domain" description="SAM-dependent MTase TRM10-type" evidence="12">
    <location>
        <begin position="79"/>
        <end position="271"/>
    </location>
</feature>
<keyword evidence="4" id="KW-0808">Transferase</keyword>
<dbReference type="GO" id="GO:0000049">
    <property type="term" value="F:tRNA binding"/>
    <property type="evidence" value="ECO:0007669"/>
    <property type="project" value="TreeGrafter"/>
</dbReference>
<dbReference type="EC" id="2.1.1.221" evidence="1"/>
<evidence type="ECO:0000256" key="11">
    <source>
        <dbReference type="SAM" id="MobiDB-lite"/>
    </source>
</evidence>
<evidence type="ECO:0000256" key="10">
    <source>
        <dbReference type="PIRSR" id="PIRSR016323-2"/>
    </source>
</evidence>
<evidence type="ECO:0000256" key="8">
    <source>
        <dbReference type="ARBA" id="ARBA00048434"/>
    </source>
</evidence>
<evidence type="ECO:0000256" key="9">
    <source>
        <dbReference type="PIRSR" id="PIRSR016323-1"/>
    </source>
</evidence>
<dbReference type="CDD" id="cd18089">
    <property type="entry name" value="SPOUT_Trm10-like"/>
    <property type="match status" value="1"/>
</dbReference>
<dbReference type="InterPro" id="IPR038459">
    <property type="entry name" value="MT_TRM10-typ_sf"/>
</dbReference>
<gene>
    <name evidence="13" type="ORF">DM01DRAFT_1334993</name>
</gene>
<proteinExistence type="predicted"/>
<evidence type="ECO:0000256" key="3">
    <source>
        <dbReference type="ARBA" id="ARBA00022603"/>
    </source>
</evidence>
<sequence>MSDQQPETTDQKLKSYKGLEYDLNDPRFEGLSKNAIKRLLKEDLWQKNKPDRIKSQREKDKLKRRTRAQMAEQGLVAPAPKRLRSKDMVIGNRTIVIDCAFSEYMNDKEMDSIQSQLVRCYSANRTSKEGAEMVITGFDDRLKEALEKKTPSYDHWLHIQFKPESYEELYDKDKLVYLSADSDNVAHELDPEKIYIIGGIVDKNRHKNLCQNKAAKQGIATAQLPIGDYIQMSSRKVLTVNQVYEIMMKWIEYRDWEKAFTDVIPQRKLKDSVLLSEQASASPKQADNAEVPVASTEGTSAVPPASVEQSATNPADQDPTSKN</sequence>
<evidence type="ECO:0000313" key="14">
    <source>
        <dbReference type="Proteomes" id="UP000242146"/>
    </source>
</evidence>
<protein>
    <recommendedName>
        <fullName evidence="2">tRNA (guanine(9)-N1)-methyltransferase</fullName>
        <ecNumber evidence="1">2.1.1.221</ecNumber>
    </recommendedName>
    <alternativeName>
        <fullName evidence="7">tRNA methyltransferase 10</fullName>
    </alternativeName>
    <alternativeName>
        <fullName evidence="6">tRNA(m1G9)-methyltransferase</fullName>
    </alternativeName>
</protein>
<organism evidence="13 14">
    <name type="scientific">Hesseltinella vesiculosa</name>
    <dbReference type="NCBI Taxonomy" id="101127"/>
    <lineage>
        <taxon>Eukaryota</taxon>
        <taxon>Fungi</taxon>
        <taxon>Fungi incertae sedis</taxon>
        <taxon>Mucoromycota</taxon>
        <taxon>Mucoromycotina</taxon>
        <taxon>Mucoromycetes</taxon>
        <taxon>Mucorales</taxon>
        <taxon>Cunninghamellaceae</taxon>
        <taxon>Hesseltinella</taxon>
    </lineage>
</organism>
<feature type="active site" description="Proton acceptor" evidence="9">
    <location>
        <position position="202"/>
    </location>
</feature>
<dbReference type="FunFam" id="3.40.1280.30:FF:000001">
    <property type="entry name" value="tRNA methyltransferase 10 homolog A"/>
    <property type="match status" value="1"/>
</dbReference>
<comment type="catalytic activity">
    <reaction evidence="8">
        <text>guanosine(9) in tRNA + S-adenosyl-L-methionine = N(1)-methylguanosine(9) in tRNA + S-adenosyl-L-homocysteine + H(+)</text>
        <dbReference type="Rhea" id="RHEA:43156"/>
        <dbReference type="Rhea" id="RHEA-COMP:10367"/>
        <dbReference type="Rhea" id="RHEA-COMP:10368"/>
        <dbReference type="ChEBI" id="CHEBI:15378"/>
        <dbReference type="ChEBI" id="CHEBI:57856"/>
        <dbReference type="ChEBI" id="CHEBI:59789"/>
        <dbReference type="ChEBI" id="CHEBI:73542"/>
        <dbReference type="ChEBI" id="CHEBI:74269"/>
        <dbReference type="EC" id="2.1.1.221"/>
    </reaction>
</comment>
<dbReference type="PANTHER" id="PTHR13563">
    <property type="entry name" value="TRNA (GUANINE-9-) METHYLTRANSFERASE"/>
    <property type="match status" value="1"/>
</dbReference>
<evidence type="ECO:0000256" key="2">
    <source>
        <dbReference type="ARBA" id="ARBA00020451"/>
    </source>
</evidence>
<feature type="region of interest" description="Disordered" evidence="11">
    <location>
        <begin position="276"/>
        <end position="323"/>
    </location>
</feature>
<feature type="binding site" evidence="10">
    <location>
        <position position="224"/>
    </location>
    <ligand>
        <name>S-adenosyl-L-methionine</name>
        <dbReference type="ChEBI" id="CHEBI:59789"/>
    </ligand>
</feature>
<accession>A0A1X2GJZ0</accession>
<dbReference type="STRING" id="101127.A0A1X2GJZ0"/>
<evidence type="ECO:0000256" key="7">
    <source>
        <dbReference type="ARBA" id="ARBA00032166"/>
    </source>
</evidence>
<dbReference type="PANTHER" id="PTHR13563:SF13">
    <property type="entry name" value="TRNA METHYLTRANSFERASE 10 HOMOLOG A"/>
    <property type="match status" value="1"/>
</dbReference>
<evidence type="ECO:0000313" key="13">
    <source>
        <dbReference type="EMBL" id="ORX55601.1"/>
    </source>
</evidence>
<dbReference type="PROSITE" id="PS51675">
    <property type="entry name" value="SAM_MT_TRM10"/>
    <property type="match status" value="1"/>
</dbReference>
<dbReference type="PIRSF" id="PIRSF016323">
    <property type="entry name" value="tRNA_m1G_mtfrase_met"/>
    <property type="match status" value="1"/>
</dbReference>
<dbReference type="Gene3D" id="3.40.1280.30">
    <property type="match status" value="1"/>
</dbReference>
<keyword evidence="5" id="KW-0949">S-adenosyl-L-methionine</keyword>
<dbReference type="InterPro" id="IPR016653">
    <property type="entry name" value="TRM10/TRM10A"/>
</dbReference>
<dbReference type="EMBL" id="MCGT01000011">
    <property type="protein sequence ID" value="ORX55601.1"/>
    <property type="molecule type" value="Genomic_DNA"/>
</dbReference>
<dbReference type="OrthoDB" id="278300at2759"/>
<feature type="binding site" evidence="10">
    <location>
        <position position="210"/>
    </location>
    <ligand>
        <name>S-adenosyl-L-methionine</name>
        <dbReference type="ChEBI" id="CHEBI:59789"/>
    </ligand>
</feature>
<feature type="compositionally biased region" description="Polar residues" evidence="11">
    <location>
        <begin position="276"/>
        <end position="285"/>
    </location>
</feature>